<dbReference type="EMBL" id="CACSIK010000003">
    <property type="protein sequence ID" value="CAA0111426.1"/>
    <property type="molecule type" value="Genomic_DNA"/>
</dbReference>
<dbReference type="AlphaFoldDB" id="A0A5S9Q3E5"/>
<keyword evidence="1" id="KW-0732">Signal</keyword>
<gene>
    <name evidence="2" type="ORF">IHBHHGIJ_03298</name>
    <name evidence="3" type="ORF">KFEGEMFD_03511</name>
</gene>
<dbReference type="Proteomes" id="UP000435877">
    <property type="component" value="Unassembled WGS sequence"/>
</dbReference>
<organism evidence="2 4">
    <name type="scientific">Zhongshania aliphaticivorans</name>
    <dbReference type="NCBI Taxonomy" id="1470434"/>
    <lineage>
        <taxon>Bacteria</taxon>
        <taxon>Pseudomonadati</taxon>
        <taxon>Pseudomonadota</taxon>
        <taxon>Gammaproteobacteria</taxon>
        <taxon>Cellvibrionales</taxon>
        <taxon>Spongiibacteraceae</taxon>
        <taxon>Zhongshania</taxon>
    </lineage>
</organism>
<evidence type="ECO:0000313" key="5">
    <source>
        <dbReference type="Proteomes" id="UP000439591"/>
    </source>
</evidence>
<evidence type="ECO:0000313" key="3">
    <source>
        <dbReference type="EMBL" id="CAA0118624.1"/>
    </source>
</evidence>
<dbReference type="RefSeq" id="WP_159270066.1">
    <property type="nucleotide sequence ID" value="NZ_CACSIK010000003.1"/>
</dbReference>
<accession>A0A5S9Q3E5</accession>
<evidence type="ECO:0000313" key="4">
    <source>
        <dbReference type="Proteomes" id="UP000435877"/>
    </source>
</evidence>
<evidence type="ECO:0000256" key="1">
    <source>
        <dbReference type="SAM" id="SignalP"/>
    </source>
</evidence>
<feature type="chain" id="PRO_5036150511" evidence="1">
    <location>
        <begin position="22"/>
        <end position="153"/>
    </location>
</feature>
<dbReference type="OrthoDB" id="10015926at2"/>
<dbReference type="EMBL" id="CACSIM010000006">
    <property type="protein sequence ID" value="CAA0118624.1"/>
    <property type="molecule type" value="Genomic_DNA"/>
</dbReference>
<name>A0A5S9Q3E5_9GAMM</name>
<sequence>MKLKSIKKLAMIGLISCSASAVNSAELPIIGVLNLGGEESGLLGGLGSALGEIPVVGGLLGGDLLNLGSEGLPLLGDLSILGSLPLVDGRGLPVVGGLDGALTIVTAAVPVVLGNPNLNGRSPVDGILLPVVDMLVNGGPTLDFLALDLILPL</sequence>
<dbReference type="Proteomes" id="UP000439591">
    <property type="component" value="Unassembled WGS sequence"/>
</dbReference>
<feature type="signal peptide" evidence="1">
    <location>
        <begin position="1"/>
        <end position="21"/>
    </location>
</feature>
<proteinExistence type="predicted"/>
<reference evidence="4 5" key="1">
    <citation type="submission" date="2019-11" db="EMBL/GenBank/DDBJ databases">
        <authorList>
            <person name="Holert J."/>
        </authorList>
    </citation>
    <scope>NUCLEOTIDE SEQUENCE [LARGE SCALE GENOMIC DNA]</scope>
    <source>
        <strain evidence="3">BC3_2A</strain>
        <strain evidence="2">SB11_1A</strain>
    </source>
</reference>
<keyword evidence="4" id="KW-1185">Reference proteome</keyword>
<evidence type="ECO:0000313" key="2">
    <source>
        <dbReference type="EMBL" id="CAA0111426.1"/>
    </source>
</evidence>
<protein>
    <submittedName>
        <fullName evidence="2">Uncharacterized protein</fullName>
    </submittedName>
</protein>